<reference evidence="2 3" key="1">
    <citation type="journal article" date="2022" name="Int. J. Syst. Evol. Microbiol.">
        <title>Apilactobacillus apisilvae sp. nov., Nicolia spurrieriana gen. nov. sp. nov., Bombilactobacillus folatiphilus sp. nov. and Bombilactobacillus thymidiniphilus sp. nov., four new lactic acid bacterial isolates from stingless bees Tetragonula carbonaria and Austroplebeia australis.</title>
        <authorList>
            <person name="Oliphant S.A."/>
            <person name="Watson-Haigh N.S."/>
            <person name="Sumby K.M."/>
            <person name="Gardner J."/>
            <person name="Groom S."/>
            <person name="Jiranek V."/>
        </authorList>
    </citation>
    <scope>NUCLEOTIDE SEQUENCE [LARGE SCALE GENOMIC DNA]</scope>
    <source>
        <strain evidence="2 3">SG4_A1</strain>
    </source>
</reference>
<gene>
    <name evidence="2" type="ORF">MOO47_03820</name>
</gene>
<protein>
    <submittedName>
        <fullName evidence="2">Class I SAM-dependent methyltransferase</fullName>
    </submittedName>
</protein>
<dbReference type="CDD" id="cd02440">
    <property type="entry name" value="AdoMet_MTases"/>
    <property type="match status" value="1"/>
</dbReference>
<dbReference type="GO" id="GO:0032259">
    <property type="term" value="P:methylation"/>
    <property type="evidence" value="ECO:0007669"/>
    <property type="project" value="UniProtKB-KW"/>
</dbReference>
<dbReference type="Gene3D" id="3.40.50.150">
    <property type="entry name" value="Vaccinia Virus protein VP39"/>
    <property type="match status" value="1"/>
</dbReference>
<evidence type="ECO:0000313" key="3">
    <source>
        <dbReference type="Proteomes" id="UP000831947"/>
    </source>
</evidence>
<dbReference type="InterPro" id="IPR029063">
    <property type="entry name" value="SAM-dependent_MTases_sf"/>
</dbReference>
<dbReference type="Proteomes" id="UP000831947">
    <property type="component" value="Chromosome"/>
</dbReference>
<dbReference type="EMBL" id="CP093365">
    <property type="protein sequence ID" value="UQS84287.1"/>
    <property type="molecule type" value="Genomic_DNA"/>
</dbReference>
<dbReference type="GO" id="GO:0008168">
    <property type="term" value="F:methyltransferase activity"/>
    <property type="evidence" value="ECO:0007669"/>
    <property type="project" value="UniProtKB-KW"/>
</dbReference>
<keyword evidence="2" id="KW-0808">Transferase</keyword>
<sequence>MNRSNNDDNWNNFYRNNWKKQVPLPIKNLVKNNINKNQKGFYIGAGTGRNVIPLLNQGFDIYASDTAHVSIDKLKMEEPDFAERLEVGDLEDVFSEIKKFDYCVCSKVLVVSSLENSIQNLARVKNRIKDNGYLCFELPAIGTDIWTDWKNYSMNKSGSMLIKYFDSIEPKLYLSFNDICEILEANKFYPLKGPTPVDLPRDSYPGGLVRDWIGIAESL</sequence>
<evidence type="ECO:0000313" key="2">
    <source>
        <dbReference type="EMBL" id="UQS84287.1"/>
    </source>
</evidence>
<organism evidence="2 3">
    <name type="scientific">Bombilactobacillus thymidiniphilus</name>
    <dbReference type="NCBI Taxonomy" id="2923363"/>
    <lineage>
        <taxon>Bacteria</taxon>
        <taxon>Bacillati</taxon>
        <taxon>Bacillota</taxon>
        <taxon>Bacilli</taxon>
        <taxon>Lactobacillales</taxon>
        <taxon>Lactobacillaceae</taxon>
        <taxon>Bombilactobacillus</taxon>
    </lineage>
</organism>
<dbReference type="RefSeq" id="WP_249513471.1">
    <property type="nucleotide sequence ID" value="NZ_CP093365.1"/>
</dbReference>
<proteinExistence type="predicted"/>
<dbReference type="Pfam" id="PF08242">
    <property type="entry name" value="Methyltransf_12"/>
    <property type="match status" value="1"/>
</dbReference>
<keyword evidence="3" id="KW-1185">Reference proteome</keyword>
<keyword evidence="2" id="KW-0489">Methyltransferase</keyword>
<name>A0ABY4PFA7_9LACO</name>
<feature type="domain" description="Methyltransferase type 12" evidence="1">
    <location>
        <begin position="43"/>
        <end position="134"/>
    </location>
</feature>
<dbReference type="SUPFAM" id="SSF53335">
    <property type="entry name" value="S-adenosyl-L-methionine-dependent methyltransferases"/>
    <property type="match status" value="1"/>
</dbReference>
<dbReference type="InterPro" id="IPR013217">
    <property type="entry name" value="Methyltransf_12"/>
</dbReference>
<accession>A0ABY4PFA7</accession>
<evidence type="ECO:0000259" key="1">
    <source>
        <dbReference type="Pfam" id="PF08242"/>
    </source>
</evidence>